<accession>A0A644YEY3</accession>
<sequence>MIDDKFQIVETAGNLIDAHHFFGTVEIDVAERVAHHECSLKLLVGSNSVFQIEDQSIGMMNTGVEKHGR</sequence>
<proteinExistence type="predicted"/>
<comment type="caution">
    <text evidence="1">The sequence shown here is derived from an EMBL/GenBank/DDBJ whole genome shotgun (WGS) entry which is preliminary data.</text>
</comment>
<reference evidence="1" key="1">
    <citation type="submission" date="2019-08" db="EMBL/GenBank/DDBJ databases">
        <authorList>
            <person name="Kucharzyk K."/>
            <person name="Murdoch R.W."/>
            <person name="Higgins S."/>
            <person name="Loffler F."/>
        </authorList>
    </citation>
    <scope>NUCLEOTIDE SEQUENCE</scope>
</reference>
<protein>
    <submittedName>
        <fullName evidence="1">Uncharacterized protein</fullName>
    </submittedName>
</protein>
<evidence type="ECO:0000313" key="1">
    <source>
        <dbReference type="EMBL" id="MPM26889.1"/>
    </source>
</evidence>
<organism evidence="1">
    <name type="scientific">bioreactor metagenome</name>
    <dbReference type="NCBI Taxonomy" id="1076179"/>
    <lineage>
        <taxon>unclassified sequences</taxon>
        <taxon>metagenomes</taxon>
        <taxon>ecological metagenomes</taxon>
    </lineage>
</organism>
<dbReference type="AlphaFoldDB" id="A0A644YEY3"/>
<name>A0A644YEY3_9ZZZZ</name>
<gene>
    <name evidence="1" type="ORF">SDC9_73394</name>
</gene>
<dbReference type="EMBL" id="VSSQ01004853">
    <property type="protein sequence ID" value="MPM26889.1"/>
    <property type="molecule type" value="Genomic_DNA"/>
</dbReference>